<dbReference type="GO" id="GO:0016787">
    <property type="term" value="F:hydrolase activity"/>
    <property type="evidence" value="ECO:0007669"/>
    <property type="project" value="UniProtKB-KW"/>
</dbReference>
<dbReference type="InterPro" id="IPR029058">
    <property type="entry name" value="AB_hydrolase_fold"/>
</dbReference>
<evidence type="ECO:0000313" key="2">
    <source>
        <dbReference type="Proteomes" id="UP001172630"/>
    </source>
</evidence>
<protein>
    <submittedName>
        <fullName evidence="1">Alpha/beta hydrolase</fullName>
    </submittedName>
</protein>
<dbReference type="Gene3D" id="3.40.50.1820">
    <property type="entry name" value="alpha/beta hydrolase"/>
    <property type="match status" value="1"/>
</dbReference>
<keyword evidence="2" id="KW-1185">Reference proteome</keyword>
<proteinExistence type="predicted"/>
<keyword evidence="1" id="KW-0378">Hydrolase</keyword>
<dbReference type="SUPFAM" id="SSF53474">
    <property type="entry name" value="alpha/beta-Hydrolases"/>
    <property type="match status" value="1"/>
</dbReference>
<dbReference type="EMBL" id="JARFYN010000092">
    <property type="protein sequence ID" value="MDL2410601.1"/>
    <property type="molecule type" value="Genomic_DNA"/>
</dbReference>
<organism evidence="1 2">
    <name type="scientific">Rhizobium calliandrae</name>
    <dbReference type="NCBI Taxonomy" id="1312182"/>
    <lineage>
        <taxon>Bacteria</taxon>
        <taxon>Pseudomonadati</taxon>
        <taxon>Pseudomonadota</taxon>
        <taxon>Alphaproteobacteria</taxon>
        <taxon>Hyphomicrobiales</taxon>
        <taxon>Rhizobiaceae</taxon>
        <taxon>Rhizobium/Agrobacterium group</taxon>
        <taxon>Rhizobium</taxon>
    </lineage>
</organism>
<gene>
    <name evidence="1" type="ORF">PY650_34530</name>
</gene>
<name>A0ABT7KPP1_9HYPH</name>
<reference evidence="1" key="1">
    <citation type="submission" date="2023-06" db="EMBL/GenBank/DDBJ databases">
        <title>Phylogenetic Diversity of Rhizobium strains.</title>
        <authorList>
            <person name="Moura F.T."/>
            <person name="Helene L.C.F."/>
            <person name="Hungria M."/>
        </authorList>
    </citation>
    <scope>NUCLEOTIDE SEQUENCE</scope>
    <source>
        <strain evidence="1">CCGE524</strain>
    </source>
</reference>
<accession>A0ABT7KPP1</accession>
<dbReference type="Proteomes" id="UP001172630">
    <property type="component" value="Unassembled WGS sequence"/>
</dbReference>
<dbReference type="RefSeq" id="WP_285884520.1">
    <property type="nucleotide sequence ID" value="NZ_JARFYN010000092.1"/>
</dbReference>
<evidence type="ECO:0000313" key="1">
    <source>
        <dbReference type="EMBL" id="MDL2410601.1"/>
    </source>
</evidence>
<comment type="caution">
    <text evidence="1">The sequence shown here is derived from an EMBL/GenBank/DDBJ whole genome shotgun (WGS) entry which is preliminary data.</text>
</comment>
<sequence length="190" mass="21187">MPIGTRRVAKTVLIGAVPPIMVKTQANPDGLPIEVFDGLRNSLISDRSQFYRDFAKPFYGVNFDGSAVTQATLDQFWLLSIQAGLINAFECIKAFSETDYTADLKRFDVPTLFIHREDDQIVPIRDSARKAAPLVRGAKEIYYPGAPNGLTVTHRDRIIRTFLRSSRHKSEPARGGVRCLPLCSKRLPPG</sequence>